<feature type="transmembrane region" description="Helical" evidence="1">
    <location>
        <begin position="202"/>
        <end position="220"/>
    </location>
</feature>
<dbReference type="EMBL" id="BDSP01000148">
    <property type="protein sequence ID" value="GAX20440.1"/>
    <property type="molecule type" value="Genomic_DNA"/>
</dbReference>
<keyword evidence="1" id="KW-0472">Membrane</keyword>
<accession>A0A1Z5K2F1</accession>
<reference evidence="2 3" key="1">
    <citation type="journal article" date="2015" name="Plant Cell">
        <title>Oil accumulation by the oleaginous diatom Fistulifera solaris as revealed by the genome and transcriptome.</title>
        <authorList>
            <person name="Tanaka T."/>
            <person name="Maeda Y."/>
            <person name="Veluchamy A."/>
            <person name="Tanaka M."/>
            <person name="Abida H."/>
            <person name="Marechal E."/>
            <person name="Bowler C."/>
            <person name="Muto M."/>
            <person name="Sunaga Y."/>
            <person name="Tanaka M."/>
            <person name="Yoshino T."/>
            <person name="Taniguchi T."/>
            <person name="Fukuda Y."/>
            <person name="Nemoto M."/>
            <person name="Matsumoto M."/>
            <person name="Wong P.S."/>
            <person name="Aburatani S."/>
            <person name="Fujibuchi W."/>
        </authorList>
    </citation>
    <scope>NUCLEOTIDE SEQUENCE [LARGE SCALE GENOMIC DNA]</scope>
    <source>
        <strain evidence="2 3">JPCC DA0580</strain>
    </source>
</reference>
<keyword evidence="1" id="KW-1133">Transmembrane helix</keyword>
<name>A0A1Z5K2F1_FISSO</name>
<feature type="transmembrane region" description="Helical" evidence="1">
    <location>
        <begin position="91"/>
        <end position="108"/>
    </location>
</feature>
<keyword evidence="1" id="KW-0812">Transmembrane</keyword>
<keyword evidence="3" id="KW-1185">Reference proteome</keyword>
<evidence type="ECO:0000313" key="3">
    <source>
        <dbReference type="Proteomes" id="UP000198406"/>
    </source>
</evidence>
<dbReference type="OrthoDB" id="49209at2759"/>
<feature type="transmembrane region" description="Helical" evidence="1">
    <location>
        <begin position="232"/>
        <end position="254"/>
    </location>
</feature>
<evidence type="ECO:0000313" key="2">
    <source>
        <dbReference type="EMBL" id="GAX20440.1"/>
    </source>
</evidence>
<evidence type="ECO:0000256" key="1">
    <source>
        <dbReference type="SAM" id="Phobius"/>
    </source>
</evidence>
<evidence type="ECO:0008006" key="4">
    <source>
        <dbReference type="Google" id="ProtNLM"/>
    </source>
</evidence>
<dbReference type="Proteomes" id="UP000198406">
    <property type="component" value="Unassembled WGS sequence"/>
</dbReference>
<gene>
    <name evidence="2" type="ORF">FisN_22Hh006</name>
</gene>
<comment type="caution">
    <text evidence="2">The sequence shown here is derived from an EMBL/GenBank/DDBJ whole genome shotgun (WGS) entry which is preliminary data.</text>
</comment>
<feature type="transmembrane region" description="Helical" evidence="1">
    <location>
        <begin position="57"/>
        <end position="79"/>
    </location>
</feature>
<proteinExistence type="predicted"/>
<organism evidence="2 3">
    <name type="scientific">Fistulifera solaris</name>
    <name type="common">Oleaginous diatom</name>
    <dbReference type="NCBI Taxonomy" id="1519565"/>
    <lineage>
        <taxon>Eukaryota</taxon>
        <taxon>Sar</taxon>
        <taxon>Stramenopiles</taxon>
        <taxon>Ochrophyta</taxon>
        <taxon>Bacillariophyta</taxon>
        <taxon>Bacillariophyceae</taxon>
        <taxon>Bacillariophycidae</taxon>
        <taxon>Naviculales</taxon>
        <taxon>Naviculaceae</taxon>
        <taxon>Fistulifera</taxon>
    </lineage>
</organism>
<feature type="transmembrane region" description="Helical" evidence="1">
    <location>
        <begin position="266"/>
        <end position="289"/>
    </location>
</feature>
<dbReference type="AlphaFoldDB" id="A0A1Z5K2F1"/>
<dbReference type="InParanoid" id="A0A1Z5K2F1"/>
<protein>
    <recommendedName>
        <fullName evidence="4">Transmembrane protein</fullName>
    </recommendedName>
</protein>
<sequence>MVYYHSTRNELSSEVDSQHTSWFMATAFALIALVAAAKAVHLDGLSDIKNQPKNIKWIGSAILCALGLSLFGFLTALFLRHHFTGNMLECVLAFLTVGIWAAVMPAIVNPKNTVATAGEFGQIVNANLFLFPWLGLIAAVVVLVGSLRTFFDRDVARNDKNSSSFVHWGAFVASSLIVMMSASHQFEDMLCDDEDTTMCARLQYAIWLGAIGGFLAFLWMMWDLCLPTRLGLVETVLSIAILTAWGFGVAFITFSNHAPAPTFSTLYFFSWASFFLAARLVASAVYRLFGAAKPSHDYSEDDYAKHNEQEIDYSEEDNEESGRGAVVVDDEGIAAVPPTSVANAHDQMYK</sequence>
<feature type="transmembrane region" description="Helical" evidence="1">
    <location>
        <begin position="21"/>
        <end position="37"/>
    </location>
</feature>
<feature type="transmembrane region" description="Helical" evidence="1">
    <location>
        <begin position="163"/>
        <end position="182"/>
    </location>
</feature>
<feature type="transmembrane region" description="Helical" evidence="1">
    <location>
        <begin position="128"/>
        <end position="151"/>
    </location>
</feature>